<name>A0AAN6N9C0_9PEZI</name>
<comment type="caution">
    <text evidence="2">The sequence shown here is derived from an EMBL/GenBank/DDBJ whole genome shotgun (WGS) entry which is preliminary data.</text>
</comment>
<accession>A0AAN6N9C0</accession>
<dbReference type="EMBL" id="MU853781">
    <property type="protein sequence ID" value="KAK3941587.1"/>
    <property type="molecule type" value="Genomic_DNA"/>
</dbReference>
<sequence>MGPAQGQSGTPWTRFAGRRTRRRLGSFSAAGGPVKTRAWRVRRSARTGYAWLENCWKNERATKCGDGRAPRSIWRPLMQLQRMELVAAWYSCGCSPRRHSSERWTGREPFGVGAPRRPATMQNLSLSVMLNAGKKRRRGIVGHDPGSVGDSPVSGVIVHVRVSQKHPTNLDEIWRDGQQQKTVAGESEVSIEFSGTTAKLVAQRDPALDGVHDQAGAQRFMNLSMGRGDGMEESHRGESMVDARTHARTQRNERWAYVSTDALPGEASGKEKKARDPVPPNMAFRLYRDVCFHVERSLAECGRLDKRKSRGRWQASVQPPSPPHSLVMAGFGRRSHSGKERVT</sequence>
<feature type="region of interest" description="Disordered" evidence="1">
    <location>
        <begin position="305"/>
        <end position="343"/>
    </location>
</feature>
<evidence type="ECO:0000313" key="2">
    <source>
        <dbReference type="EMBL" id="KAK3941587.1"/>
    </source>
</evidence>
<reference evidence="3" key="1">
    <citation type="journal article" date="2023" name="Mol. Phylogenet. Evol.">
        <title>Genome-scale phylogeny and comparative genomics of the fungal order Sordariales.</title>
        <authorList>
            <person name="Hensen N."/>
            <person name="Bonometti L."/>
            <person name="Westerberg I."/>
            <person name="Brannstrom I.O."/>
            <person name="Guillou S."/>
            <person name="Cros-Aarteil S."/>
            <person name="Calhoun S."/>
            <person name="Haridas S."/>
            <person name="Kuo A."/>
            <person name="Mondo S."/>
            <person name="Pangilinan J."/>
            <person name="Riley R."/>
            <person name="LaButti K."/>
            <person name="Andreopoulos B."/>
            <person name="Lipzen A."/>
            <person name="Chen C."/>
            <person name="Yan M."/>
            <person name="Daum C."/>
            <person name="Ng V."/>
            <person name="Clum A."/>
            <person name="Steindorff A."/>
            <person name="Ohm R.A."/>
            <person name="Martin F."/>
            <person name="Silar P."/>
            <person name="Natvig D.O."/>
            <person name="Lalanne C."/>
            <person name="Gautier V."/>
            <person name="Ament-Velasquez S.L."/>
            <person name="Kruys A."/>
            <person name="Hutchinson M.I."/>
            <person name="Powell A.J."/>
            <person name="Barry K."/>
            <person name="Miller A.N."/>
            <person name="Grigoriev I.V."/>
            <person name="Debuchy R."/>
            <person name="Gladieux P."/>
            <person name="Hiltunen Thoren M."/>
            <person name="Johannesson H."/>
        </authorList>
    </citation>
    <scope>NUCLEOTIDE SEQUENCE [LARGE SCALE GENOMIC DNA]</scope>
    <source>
        <strain evidence="3">CBS 340.73</strain>
    </source>
</reference>
<gene>
    <name evidence="2" type="ORF">QBC46DRAFT_407054</name>
</gene>
<organism evidence="2 3">
    <name type="scientific">Diplogelasinospora grovesii</name>
    <dbReference type="NCBI Taxonomy" id="303347"/>
    <lineage>
        <taxon>Eukaryota</taxon>
        <taxon>Fungi</taxon>
        <taxon>Dikarya</taxon>
        <taxon>Ascomycota</taxon>
        <taxon>Pezizomycotina</taxon>
        <taxon>Sordariomycetes</taxon>
        <taxon>Sordariomycetidae</taxon>
        <taxon>Sordariales</taxon>
        <taxon>Diplogelasinosporaceae</taxon>
        <taxon>Diplogelasinospora</taxon>
    </lineage>
</organism>
<proteinExistence type="predicted"/>
<dbReference type="AlphaFoldDB" id="A0AAN6N9C0"/>
<dbReference type="Proteomes" id="UP001303473">
    <property type="component" value="Unassembled WGS sequence"/>
</dbReference>
<evidence type="ECO:0000313" key="3">
    <source>
        <dbReference type="Proteomes" id="UP001303473"/>
    </source>
</evidence>
<evidence type="ECO:0000256" key="1">
    <source>
        <dbReference type="SAM" id="MobiDB-lite"/>
    </source>
</evidence>
<protein>
    <submittedName>
        <fullName evidence="2">Uncharacterized protein</fullName>
    </submittedName>
</protein>
<keyword evidence="3" id="KW-1185">Reference proteome</keyword>